<dbReference type="Pfam" id="PF07727">
    <property type="entry name" value="RVT_2"/>
    <property type="match status" value="1"/>
</dbReference>
<evidence type="ECO:0000259" key="3">
    <source>
        <dbReference type="Pfam" id="PF07727"/>
    </source>
</evidence>
<feature type="compositionally biased region" description="Basic and acidic residues" evidence="2">
    <location>
        <begin position="832"/>
        <end position="841"/>
    </location>
</feature>
<feature type="domain" description="Reverse transcriptase Ty1/copia-type" evidence="3">
    <location>
        <begin position="400"/>
        <end position="453"/>
    </location>
</feature>
<dbReference type="EMBL" id="BQNB010011653">
    <property type="protein sequence ID" value="GJS93381.1"/>
    <property type="molecule type" value="Genomic_DNA"/>
</dbReference>
<feature type="compositionally biased region" description="Basic and acidic residues" evidence="2">
    <location>
        <begin position="1075"/>
        <end position="1086"/>
    </location>
</feature>
<evidence type="ECO:0000256" key="1">
    <source>
        <dbReference type="SAM" id="Coils"/>
    </source>
</evidence>
<dbReference type="Proteomes" id="UP001151760">
    <property type="component" value="Unassembled WGS sequence"/>
</dbReference>
<feature type="region of interest" description="Disordered" evidence="2">
    <location>
        <begin position="1220"/>
        <end position="1249"/>
    </location>
</feature>
<name>A0ABQ4ZVT2_9ASTR</name>
<gene>
    <name evidence="4" type="ORF">Tco_0800349</name>
</gene>
<organism evidence="4 5">
    <name type="scientific">Tanacetum coccineum</name>
    <dbReference type="NCBI Taxonomy" id="301880"/>
    <lineage>
        <taxon>Eukaryota</taxon>
        <taxon>Viridiplantae</taxon>
        <taxon>Streptophyta</taxon>
        <taxon>Embryophyta</taxon>
        <taxon>Tracheophyta</taxon>
        <taxon>Spermatophyta</taxon>
        <taxon>Magnoliopsida</taxon>
        <taxon>eudicotyledons</taxon>
        <taxon>Gunneridae</taxon>
        <taxon>Pentapetalae</taxon>
        <taxon>asterids</taxon>
        <taxon>campanulids</taxon>
        <taxon>Asterales</taxon>
        <taxon>Asteraceae</taxon>
        <taxon>Asteroideae</taxon>
        <taxon>Anthemideae</taxon>
        <taxon>Anthemidinae</taxon>
        <taxon>Tanacetum</taxon>
    </lineage>
</organism>
<reference evidence="4" key="1">
    <citation type="journal article" date="2022" name="Int. J. Mol. Sci.">
        <title>Draft Genome of Tanacetum Coccineum: Genomic Comparison of Closely Related Tanacetum-Family Plants.</title>
        <authorList>
            <person name="Yamashiro T."/>
            <person name="Shiraishi A."/>
            <person name="Nakayama K."/>
            <person name="Satake H."/>
        </authorList>
    </citation>
    <scope>NUCLEOTIDE SEQUENCE</scope>
</reference>
<feature type="compositionally biased region" description="Polar residues" evidence="2">
    <location>
        <begin position="1128"/>
        <end position="1142"/>
    </location>
</feature>
<keyword evidence="1" id="KW-0175">Coiled coil</keyword>
<feature type="coiled-coil region" evidence="1">
    <location>
        <begin position="937"/>
        <end position="964"/>
    </location>
</feature>
<reference evidence="4" key="2">
    <citation type="submission" date="2022-01" db="EMBL/GenBank/DDBJ databases">
        <authorList>
            <person name="Yamashiro T."/>
            <person name="Shiraishi A."/>
            <person name="Satake H."/>
            <person name="Nakayama K."/>
        </authorList>
    </citation>
    <scope>NUCLEOTIDE SEQUENCE</scope>
</reference>
<sequence>MSNSITNLQTQSSNALHNAIMEAGSKDRPPQCWHLGPVAECSETTTEKGGKGSILTGLANEYSTPSVDACRNACGMWIPLKDSWFYKDENGVVRNQCDVTNHQVNVQFLLQLQPEWQRNDVNEIRAERLARIANPLALVAQQQPSLPSSKPSYFKHSIFLQPDRNNLPETDGKKTIRNWVMINQRAVNVAGGLGKNVGLGICQKSGIQCYNYKEYGHVSKECQKPKRVKDAAYHKEKMLLCKQEEARDRQPMALDISTRVQVVKVGIGSIVLQFWAMESFGELVKVEVQLGVVGRCGPVGGGRDGENLDKMKEKGDACIFVGYSTQSKAYRNKTCLLETDADDMYVRHSPWSTEPKNIKESMADSAWIESMQEELHQFDRLDVWELVDRPLCKNVINIKTGIDFEESFAPVARLEAVRLFIAYAAHKSFTVYQMDVKTSFLYGPLKEEVSMVENSAHRLWLHFDKIPMYCDSKAAINHLVNPVQLSIPCTSMSDIHFHNRNRLKKGIVELFFVRTEYQLADLFTKALSKDRFKYLVRDSYALSWKPCQGDSFNLPDHRTDCTTTLTDLRTTFENAFNSELKARMQNYTRYDAQSFYDAMIFNMDSLGKYMLELILHQQRTPQLLKQKKLMQTQEDHSTPIPALNVDSLKVDLVVIQDTCSEKEDSNSETASSKLVKECSLNFETKDVHAIKYKMSKAKERCMAYFRSLHSHLQVLSKADLKGTHVEHGFRREFMSIFGQDVDTFTRTMLLNVDQLQKQLDKDEFQEESTLDYDGQMTDQFQKFHQFKVSTLEVRDTLLQHLGNVKKSVAERTRHQRQYERRVNKRQMQTQESKIDTGKALDADLVDTESIRTDSTVQDDCSRSGNDTDADDADIRPIYDEEPMAEVQLTAECNIFAIGQQHTEQPEIIIEGQHGQILNETSNKAKIEKEFDVLETMNIELEHSVATLRKENETLKQHYKDLYDSIKITRSKTTEQTTSLLANNAELKAQIQEKVFAIAALKNDLRKLKGNSVDTKFDKTSVLGKPVLPSLRNQSVVRQPNAFKSARAQMSKQRFASQVDVNKNLSKPVTQHYLPKKTESTFAKPDHMIASSSSRNSSKNMPRFSSNDMVHNHYLDVAKKKIQERDRNSTTSVPTSARIQTTADDSKPKPRSNNQTSRSLLVSKSSRVTITAVPKADHSKSSSSFSDSKNFVCSTCHKCVFNANHDACITKLLKEVNSRAKIQSNKTTNSNKPVDQKSHTQKPSRQIFTGHRFSPNKTFAVSEKTSPRSDLRWKPMGRIFKSVGLSAGTSINVQKEQSLDLSAEVHQAAETVTTSNELDLLFGPLFDEYFNGENQVVLKSSAVTTTDASNKRQQQPDSTSSTSTLATTVTANGNFDL</sequence>
<accession>A0ABQ4ZVT2</accession>
<feature type="compositionally biased region" description="Polar residues" evidence="2">
    <location>
        <begin position="1220"/>
        <end position="1232"/>
    </location>
</feature>
<keyword evidence="5" id="KW-1185">Reference proteome</keyword>
<feature type="compositionally biased region" description="Basic and acidic residues" evidence="2">
    <location>
        <begin position="1109"/>
        <end position="1127"/>
    </location>
</feature>
<proteinExistence type="predicted"/>
<protein>
    <submittedName>
        <fullName evidence="4">Gag-pol polyprotein</fullName>
    </submittedName>
</protein>
<evidence type="ECO:0000313" key="5">
    <source>
        <dbReference type="Proteomes" id="UP001151760"/>
    </source>
</evidence>
<feature type="compositionally biased region" description="Basic and acidic residues" evidence="2">
    <location>
        <begin position="809"/>
        <end position="821"/>
    </location>
</feature>
<comment type="caution">
    <text evidence="4">The sequence shown here is derived from an EMBL/GenBank/DDBJ whole genome shotgun (WGS) entry which is preliminary data.</text>
</comment>
<evidence type="ECO:0000256" key="2">
    <source>
        <dbReference type="SAM" id="MobiDB-lite"/>
    </source>
</evidence>
<feature type="compositionally biased region" description="Polar residues" evidence="2">
    <location>
        <begin position="1098"/>
        <end position="1108"/>
    </location>
</feature>
<evidence type="ECO:0000313" key="4">
    <source>
        <dbReference type="EMBL" id="GJS93381.1"/>
    </source>
</evidence>
<dbReference type="InterPro" id="IPR013103">
    <property type="entry name" value="RVT_2"/>
</dbReference>
<feature type="compositionally biased region" description="Polar residues" evidence="2">
    <location>
        <begin position="852"/>
        <end position="866"/>
    </location>
</feature>
<feature type="region of interest" description="Disordered" evidence="2">
    <location>
        <begin position="1073"/>
        <end position="1162"/>
    </location>
</feature>
<feature type="region of interest" description="Disordered" evidence="2">
    <location>
        <begin position="809"/>
        <end position="873"/>
    </location>
</feature>